<dbReference type="SMART" id="SM00331">
    <property type="entry name" value="PP2C_SIG"/>
    <property type="match status" value="1"/>
</dbReference>
<evidence type="ECO:0000313" key="3">
    <source>
        <dbReference type="EMBL" id="MFB9677306.1"/>
    </source>
</evidence>
<dbReference type="EMBL" id="JBHMBS010000007">
    <property type="protein sequence ID" value="MFB9677306.1"/>
    <property type="molecule type" value="Genomic_DNA"/>
</dbReference>
<dbReference type="Proteomes" id="UP001589610">
    <property type="component" value="Unassembled WGS sequence"/>
</dbReference>
<feature type="domain" description="PPM-type phosphatase" evidence="2">
    <location>
        <begin position="181"/>
        <end position="399"/>
    </location>
</feature>
<dbReference type="SUPFAM" id="SSF81606">
    <property type="entry name" value="PP2C-like"/>
    <property type="match status" value="1"/>
</dbReference>
<dbReference type="InterPro" id="IPR052016">
    <property type="entry name" value="Bact_Sigma-Reg"/>
</dbReference>
<dbReference type="InterPro" id="IPR036457">
    <property type="entry name" value="PPM-type-like_dom_sf"/>
</dbReference>
<sequence length="409" mass="44987">MGLDEGRARMLAGLAEASHMSAVEDLPALVEEHAAHAGLYDVLIYLADLQQDVLRPLTGRGAGEEAEREKRELRIDGTLAGRAFQEVRVLSRLPSEEEPGRWWVPLLDGTERLGVLRVSVRPVTDGKRAQEDMRHLASMVALLLVSKRSQSDSYAQLVRTRPMNVAAEMQWNLLPSLTFANEEVVIGAALEPAYALGGDAFDYALAGDCVHLAVFDAMGHDASAGLTSNLAVAACRNRRRQGAGLVEVSEGIEEVLIKEFGLGNRFATAILANLDMRTGVFTWVNRGHHPPVVIRRGRWVATLQCPPAHPMGLGLGLTVSLCREQLEPGDRVLLYTDGMTEARNRLGQEFGLERFVDFIIRRSADGLPVPETLRRLVRSVLEYHDGRLQDDATVLLVEWRGGAQGKLRL</sequence>
<reference evidence="3 4" key="1">
    <citation type="submission" date="2024-09" db="EMBL/GenBank/DDBJ databases">
        <authorList>
            <person name="Sun Q."/>
            <person name="Mori K."/>
        </authorList>
    </citation>
    <scope>NUCLEOTIDE SEQUENCE [LARGE SCALE GENOMIC DNA]</scope>
    <source>
        <strain evidence="3 4">JCM 3028</strain>
    </source>
</reference>
<protein>
    <submittedName>
        <fullName evidence="3">PP2C family protein-serine/threonine phosphatase</fullName>
        <ecNumber evidence="3">3.1.3.16</ecNumber>
    </submittedName>
</protein>
<dbReference type="PANTHER" id="PTHR43156:SF2">
    <property type="entry name" value="STAGE II SPORULATION PROTEIN E"/>
    <property type="match status" value="1"/>
</dbReference>
<dbReference type="PANTHER" id="PTHR43156">
    <property type="entry name" value="STAGE II SPORULATION PROTEIN E-RELATED"/>
    <property type="match status" value="1"/>
</dbReference>
<dbReference type="EC" id="3.1.3.16" evidence="3"/>
<name>A0ABV5TEF6_9ACTN</name>
<proteinExistence type="predicted"/>
<dbReference type="Gene3D" id="3.60.40.10">
    <property type="entry name" value="PPM-type phosphatase domain"/>
    <property type="match status" value="1"/>
</dbReference>
<evidence type="ECO:0000259" key="2">
    <source>
        <dbReference type="SMART" id="SM00331"/>
    </source>
</evidence>
<comment type="caution">
    <text evidence="3">The sequence shown here is derived from an EMBL/GenBank/DDBJ whole genome shotgun (WGS) entry which is preliminary data.</text>
</comment>
<gene>
    <name evidence="3" type="ORF">ACFFRH_17645</name>
</gene>
<keyword evidence="1 3" id="KW-0378">Hydrolase</keyword>
<dbReference type="GO" id="GO:0004722">
    <property type="term" value="F:protein serine/threonine phosphatase activity"/>
    <property type="evidence" value="ECO:0007669"/>
    <property type="project" value="UniProtKB-EC"/>
</dbReference>
<organism evidence="3 4">
    <name type="scientific">Streptosporangium vulgare</name>
    <dbReference type="NCBI Taxonomy" id="46190"/>
    <lineage>
        <taxon>Bacteria</taxon>
        <taxon>Bacillati</taxon>
        <taxon>Actinomycetota</taxon>
        <taxon>Actinomycetes</taxon>
        <taxon>Streptosporangiales</taxon>
        <taxon>Streptosporangiaceae</taxon>
        <taxon>Streptosporangium</taxon>
    </lineage>
</organism>
<evidence type="ECO:0000313" key="4">
    <source>
        <dbReference type="Proteomes" id="UP001589610"/>
    </source>
</evidence>
<accession>A0ABV5TEF6</accession>
<evidence type="ECO:0000256" key="1">
    <source>
        <dbReference type="ARBA" id="ARBA00022801"/>
    </source>
</evidence>
<keyword evidence="4" id="KW-1185">Reference proteome</keyword>
<dbReference type="Pfam" id="PF07228">
    <property type="entry name" value="SpoIIE"/>
    <property type="match status" value="1"/>
</dbReference>
<dbReference type="RefSeq" id="WP_386157789.1">
    <property type="nucleotide sequence ID" value="NZ_JBHMBS010000007.1"/>
</dbReference>
<dbReference type="InterPro" id="IPR001932">
    <property type="entry name" value="PPM-type_phosphatase-like_dom"/>
</dbReference>